<evidence type="ECO:0000313" key="1">
    <source>
        <dbReference type="EMBL" id="CAI2370738.1"/>
    </source>
</evidence>
<name>A0AAD1XFT7_EUPCR</name>
<gene>
    <name evidence="1" type="ORF">ECRASSUSDP1_LOCUS12056</name>
</gene>
<organism evidence="1 2">
    <name type="scientific">Euplotes crassus</name>
    <dbReference type="NCBI Taxonomy" id="5936"/>
    <lineage>
        <taxon>Eukaryota</taxon>
        <taxon>Sar</taxon>
        <taxon>Alveolata</taxon>
        <taxon>Ciliophora</taxon>
        <taxon>Intramacronucleata</taxon>
        <taxon>Spirotrichea</taxon>
        <taxon>Hypotrichia</taxon>
        <taxon>Euplotida</taxon>
        <taxon>Euplotidae</taxon>
        <taxon>Moneuplotes</taxon>
    </lineage>
</organism>
<comment type="caution">
    <text evidence="1">The sequence shown here is derived from an EMBL/GenBank/DDBJ whole genome shotgun (WGS) entry which is preliminary data.</text>
</comment>
<evidence type="ECO:0000313" key="2">
    <source>
        <dbReference type="Proteomes" id="UP001295684"/>
    </source>
</evidence>
<reference evidence="1" key="1">
    <citation type="submission" date="2023-07" db="EMBL/GenBank/DDBJ databases">
        <authorList>
            <consortium name="AG Swart"/>
            <person name="Singh M."/>
            <person name="Singh A."/>
            <person name="Seah K."/>
            <person name="Emmerich C."/>
        </authorList>
    </citation>
    <scope>NUCLEOTIDE SEQUENCE</scope>
    <source>
        <strain evidence="1">DP1</strain>
    </source>
</reference>
<keyword evidence="2" id="KW-1185">Reference proteome</keyword>
<sequence>MKSHNSFIESSLDEIKINSNMDIRLDKLKQIGTTIMRESQKKNTTKINICSSPEAIIKALKNGYQLNTTYKSKPSLLSKQALKKIFRNAKIKKKQLLLGSFRSRCKPDNRAKEAYCFVTENSMIQNRQQKCQTVLKTKRRFINIHRSDQGTPERDSRPCDLISLDIPSGNRLTGRQSRQEVHRLRMNNSMNSSYKASKYKTRSMNLSKKSLEIQSKCSSALGIKKISKKFENFCAYHNNPVLVDENQIESEKSNYSLFMSPPALKEFKNIKRKHALFLIRLGKKPIWMPQKFKLTKLSKLHI</sequence>
<accession>A0AAD1XFT7</accession>
<protein>
    <submittedName>
        <fullName evidence="1">Uncharacterized protein</fullName>
    </submittedName>
</protein>
<dbReference type="AlphaFoldDB" id="A0AAD1XFT7"/>
<proteinExistence type="predicted"/>
<dbReference type="Proteomes" id="UP001295684">
    <property type="component" value="Unassembled WGS sequence"/>
</dbReference>
<dbReference type="EMBL" id="CAMPGE010011941">
    <property type="protein sequence ID" value="CAI2370738.1"/>
    <property type="molecule type" value="Genomic_DNA"/>
</dbReference>